<keyword evidence="5" id="KW-0998">Cell outer membrane</keyword>
<dbReference type="EMBL" id="CP031761">
    <property type="protein sequence ID" value="AXR03574.1"/>
    <property type="molecule type" value="Genomic_DNA"/>
</dbReference>
<protein>
    <recommendedName>
        <fullName evidence="8">MipA/OmpV family protein</fullName>
    </recommendedName>
</protein>
<sequence length="278" mass="31670">MNKYLLCVCTLFSAHGMSQSLNAESEMYVGVDTYEASLIIGYGGIESPLVGAKHFSSVLLPHFAYYGDRWYFDDFSLGYSLYQDKSIYIDLVTTFNEDGFFFELDGVDKLFTTSAIRDTSRPNRPRPSEQATVKRSLSYEGGIAFGYAAKDWGVEFTTLHDISGVHNSFENKLIAYHVQSLYAGVLTLETGATYKSRDLITYYYRLTPHETVTKAPLNLPNEHAINYHIKLEYQYPISQRYHVTFGISNTWIDNDLSDTAMFDRSRYISGFTGILIKF</sequence>
<proteinExistence type="inferred from homology"/>
<reference evidence="6 7" key="1">
    <citation type="submission" date="2018-08" db="EMBL/GenBank/DDBJ databases">
        <title>Whole Genome Sequences of Two Pseudoalteromonas piscicida Strains, DE1-A and DE2-A, which Exhibit Strong Antibacterial Activity against Vibrio vulnificus.</title>
        <authorList>
            <person name="Richards G.P."/>
            <person name="Needleman D.S."/>
            <person name="Watson M.A."/>
            <person name="Polson S.W."/>
        </authorList>
    </citation>
    <scope>NUCLEOTIDE SEQUENCE [LARGE SCALE GENOMIC DNA]</scope>
    <source>
        <strain evidence="6 7">DE2-A</strain>
    </source>
</reference>
<evidence type="ECO:0000313" key="7">
    <source>
        <dbReference type="Proteomes" id="UP000258102"/>
    </source>
</evidence>
<evidence type="ECO:0000256" key="1">
    <source>
        <dbReference type="ARBA" id="ARBA00004442"/>
    </source>
</evidence>
<dbReference type="AlphaFoldDB" id="A0AAD0W4T5"/>
<name>A0AAD0W4T5_PSEO7</name>
<accession>A0AAD0W4T5</accession>
<dbReference type="Pfam" id="PF06629">
    <property type="entry name" value="MipA"/>
    <property type="match status" value="1"/>
</dbReference>
<organism evidence="6 7">
    <name type="scientific">Pseudoalteromonas piscicida</name>
    <dbReference type="NCBI Taxonomy" id="43662"/>
    <lineage>
        <taxon>Bacteria</taxon>
        <taxon>Pseudomonadati</taxon>
        <taxon>Pseudomonadota</taxon>
        <taxon>Gammaproteobacteria</taxon>
        <taxon>Alteromonadales</taxon>
        <taxon>Pseudoalteromonadaceae</taxon>
        <taxon>Pseudoalteromonas</taxon>
    </lineage>
</organism>
<evidence type="ECO:0000256" key="5">
    <source>
        <dbReference type="ARBA" id="ARBA00023237"/>
    </source>
</evidence>
<evidence type="ECO:0008006" key="8">
    <source>
        <dbReference type="Google" id="ProtNLM"/>
    </source>
</evidence>
<dbReference type="GO" id="GO:0009279">
    <property type="term" value="C:cell outer membrane"/>
    <property type="evidence" value="ECO:0007669"/>
    <property type="project" value="UniProtKB-SubCell"/>
</dbReference>
<comment type="subcellular location">
    <subcellularLocation>
        <location evidence="1">Cell outer membrane</location>
    </subcellularLocation>
</comment>
<evidence type="ECO:0000256" key="2">
    <source>
        <dbReference type="ARBA" id="ARBA00005722"/>
    </source>
</evidence>
<dbReference type="PANTHER" id="PTHR38776">
    <property type="entry name" value="MLTA-INTERACTING PROTEIN-RELATED"/>
    <property type="match status" value="1"/>
</dbReference>
<comment type="similarity">
    <text evidence="2">Belongs to the MipA/OmpV family.</text>
</comment>
<dbReference type="RefSeq" id="WP_088531949.1">
    <property type="nucleotide sequence ID" value="NZ_CP031761.1"/>
</dbReference>
<dbReference type="PANTHER" id="PTHR38776:SF1">
    <property type="entry name" value="MLTA-INTERACTING PROTEIN-RELATED"/>
    <property type="match status" value="1"/>
</dbReference>
<evidence type="ECO:0000256" key="3">
    <source>
        <dbReference type="ARBA" id="ARBA00022729"/>
    </source>
</evidence>
<dbReference type="InterPro" id="IPR010583">
    <property type="entry name" value="MipA"/>
</dbReference>
<dbReference type="Proteomes" id="UP000258102">
    <property type="component" value="Chromosome 1"/>
</dbReference>
<keyword evidence="3" id="KW-0732">Signal</keyword>
<evidence type="ECO:0000256" key="4">
    <source>
        <dbReference type="ARBA" id="ARBA00023136"/>
    </source>
</evidence>
<gene>
    <name evidence="6" type="ORF">D0511_16925</name>
</gene>
<evidence type="ECO:0000313" key="6">
    <source>
        <dbReference type="EMBL" id="AXR03574.1"/>
    </source>
</evidence>
<dbReference type="GO" id="GO:0009252">
    <property type="term" value="P:peptidoglycan biosynthetic process"/>
    <property type="evidence" value="ECO:0007669"/>
    <property type="project" value="TreeGrafter"/>
</dbReference>
<keyword evidence="4" id="KW-0472">Membrane</keyword>
<dbReference type="KEGG" id="ppis:B1L02_16850"/>